<feature type="transmembrane region" description="Helical" evidence="2">
    <location>
        <begin position="225"/>
        <end position="246"/>
    </location>
</feature>
<comment type="caution">
    <text evidence="3">The sequence shown here is derived from an EMBL/GenBank/DDBJ whole genome shotgun (WGS) entry which is preliminary data.</text>
</comment>
<reference evidence="4" key="1">
    <citation type="journal article" date="2023" name="Mol. Phylogenet. Evol.">
        <title>Genome-scale phylogeny and comparative genomics of the fungal order Sordariales.</title>
        <authorList>
            <person name="Hensen N."/>
            <person name="Bonometti L."/>
            <person name="Westerberg I."/>
            <person name="Brannstrom I.O."/>
            <person name="Guillou S."/>
            <person name="Cros-Aarteil S."/>
            <person name="Calhoun S."/>
            <person name="Haridas S."/>
            <person name="Kuo A."/>
            <person name="Mondo S."/>
            <person name="Pangilinan J."/>
            <person name="Riley R."/>
            <person name="LaButti K."/>
            <person name="Andreopoulos B."/>
            <person name="Lipzen A."/>
            <person name="Chen C."/>
            <person name="Yan M."/>
            <person name="Daum C."/>
            <person name="Ng V."/>
            <person name="Clum A."/>
            <person name="Steindorff A."/>
            <person name="Ohm R.A."/>
            <person name="Martin F."/>
            <person name="Silar P."/>
            <person name="Natvig D.O."/>
            <person name="Lalanne C."/>
            <person name="Gautier V."/>
            <person name="Ament-Velasquez S.L."/>
            <person name="Kruys A."/>
            <person name="Hutchinson M.I."/>
            <person name="Powell A.J."/>
            <person name="Barry K."/>
            <person name="Miller A.N."/>
            <person name="Grigoriev I.V."/>
            <person name="Debuchy R."/>
            <person name="Gladieux P."/>
            <person name="Hiltunen Thoren M."/>
            <person name="Johannesson H."/>
        </authorList>
    </citation>
    <scope>NUCLEOTIDE SEQUENCE [LARGE SCALE GENOMIC DNA]</scope>
    <source>
        <strain evidence="4">CBS 284.82</strain>
    </source>
</reference>
<feature type="region of interest" description="Disordered" evidence="1">
    <location>
        <begin position="304"/>
        <end position="324"/>
    </location>
</feature>
<feature type="region of interest" description="Disordered" evidence="1">
    <location>
        <begin position="357"/>
        <end position="422"/>
    </location>
</feature>
<feature type="compositionally biased region" description="Basic and acidic residues" evidence="1">
    <location>
        <begin position="12"/>
        <end position="24"/>
    </location>
</feature>
<feature type="transmembrane region" description="Helical" evidence="2">
    <location>
        <begin position="98"/>
        <end position="121"/>
    </location>
</feature>
<protein>
    <submittedName>
        <fullName evidence="3">Uncharacterized protein</fullName>
    </submittedName>
</protein>
<feature type="compositionally biased region" description="Polar residues" evidence="1">
    <location>
        <begin position="381"/>
        <end position="411"/>
    </location>
</feature>
<gene>
    <name evidence="3" type="ORF">C8A01DRAFT_31751</name>
</gene>
<feature type="transmembrane region" description="Helical" evidence="2">
    <location>
        <begin position="141"/>
        <end position="162"/>
    </location>
</feature>
<keyword evidence="2" id="KW-1133">Transmembrane helix</keyword>
<name>A0AAN6SV11_9PEZI</name>
<organism evidence="3 4">
    <name type="scientific">Parachaetomium inaequale</name>
    <dbReference type="NCBI Taxonomy" id="2588326"/>
    <lineage>
        <taxon>Eukaryota</taxon>
        <taxon>Fungi</taxon>
        <taxon>Dikarya</taxon>
        <taxon>Ascomycota</taxon>
        <taxon>Pezizomycotina</taxon>
        <taxon>Sordariomycetes</taxon>
        <taxon>Sordariomycetidae</taxon>
        <taxon>Sordariales</taxon>
        <taxon>Chaetomiaceae</taxon>
        <taxon>Parachaetomium</taxon>
    </lineage>
</organism>
<keyword evidence="4" id="KW-1185">Reference proteome</keyword>
<proteinExistence type="predicted"/>
<feature type="compositionally biased region" description="Polar residues" evidence="1">
    <location>
        <begin position="30"/>
        <end position="39"/>
    </location>
</feature>
<feature type="compositionally biased region" description="Pro residues" evidence="1">
    <location>
        <begin position="40"/>
        <end position="49"/>
    </location>
</feature>
<sequence>MAADDITAAEPRAGESSRDPEKAEGGNGTGQLQPEGETQPSPPLPPRPLPASHQETLKHQSLLAPPHGVHFGPLPLEQGYDSVQPERPFYPRWHKTKLALLLLSLMVSAVIFGLGIALGFYNAPYYLPADGYIPVDYEFGISGTAAGLAIVITAIEFLKTVFSTRREGMHPGALVAFHLIIWLLALAAAVVISLFTAYSSPYDWYDYPSYNRSALHSQSQVYEQAMLAFDIVLLLIHFILFVGACVETNRVAAARKKVVVVRVPVQVGAEYPGGGQYPLYGPPQPFVPQPGSLPGQYPVPLMAQVPPQQAGDGTGPAPPQPATLYGGYYAPAPQGWAPQQQPGAHGPLMQGYYAPAPVPGAATSNPSRRSQRGPPAAPALATSSGSRRSQRHAQAQAGQQPEATAQLTEPQAQAEPVSERNA</sequence>
<dbReference type="EMBL" id="MU854321">
    <property type="protein sequence ID" value="KAK4044149.1"/>
    <property type="molecule type" value="Genomic_DNA"/>
</dbReference>
<dbReference type="Proteomes" id="UP001303115">
    <property type="component" value="Unassembled WGS sequence"/>
</dbReference>
<feature type="transmembrane region" description="Helical" evidence="2">
    <location>
        <begin position="174"/>
        <end position="198"/>
    </location>
</feature>
<evidence type="ECO:0000256" key="1">
    <source>
        <dbReference type="SAM" id="MobiDB-lite"/>
    </source>
</evidence>
<feature type="region of interest" description="Disordered" evidence="1">
    <location>
        <begin position="1"/>
        <end position="52"/>
    </location>
</feature>
<evidence type="ECO:0000313" key="4">
    <source>
        <dbReference type="Proteomes" id="UP001303115"/>
    </source>
</evidence>
<accession>A0AAN6SV11</accession>
<dbReference type="AlphaFoldDB" id="A0AAN6SV11"/>
<keyword evidence="2" id="KW-0812">Transmembrane</keyword>
<evidence type="ECO:0000313" key="3">
    <source>
        <dbReference type="EMBL" id="KAK4044149.1"/>
    </source>
</evidence>
<evidence type="ECO:0000256" key="2">
    <source>
        <dbReference type="SAM" id="Phobius"/>
    </source>
</evidence>
<keyword evidence="2" id="KW-0472">Membrane</keyword>